<keyword evidence="3" id="KW-1185">Reference proteome</keyword>
<proteinExistence type="predicted"/>
<dbReference type="EMBL" id="FOPM01000011">
    <property type="protein sequence ID" value="SFG79064.1"/>
    <property type="molecule type" value="Genomic_DNA"/>
</dbReference>
<evidence type="ECO:0000313" key="2">
    <source>
        <dbReference type="EMBL" id="SFG79064.1"/>
    </source>
</evidence>
<dbReference type="Pfam" id="PF07820">
    <property type="entry name" value="TraC"/>
    <property type="match status" value="1"/>
</dbReference>
<name>A0A1I2UPG3_9HYPH</name>
<evidence type="ECO:0000256" key="1">
    <source>
        <dbReference type="SAM" id="MobiDB-lite"/>
    </source>
</evidence>
<dbReference type="RefSeq" id="WP_091972010.1">
    <property type="nucleotide sequence ID" value="NZ_FOPM01000011.1"/>
</dbReference>
<dbReference type="STRING" id="582675.SAMN05192565_11176"/>
<protein>
    <submittedName>
        <fullName evidence="2">TraC-like protein</fullName>
    </submittedName>
</protein>
<evidence type="ECO:0000313" key="3">
    <source>
        <dbReference type="Proteomes" id="UP000199229"/>
    </source>
</evidence>
<sequence>MARTKSRQALVKEIEAAQAKLKAHDKAEAERLGTLAMKCGIGGIDISDEELTREFQAIVTRFREGASKVEEPAPEGSRSAGKAPEAVDDEAA</sequence>
<feature type="region of interest" description="Disordered" evidence="1">
    <location>
        <begin position="64"/>
        <end position="92"/>
    </location>
</feature>
<organism evidence="2 3">
    <name type="scientific">Methylobacterium gossipiicola</name>
    <dbReference type="NCBI Taxonomy" id="582675"/>
    <lineage>
        <taxon>Bacteria</taxon>
        <taxon>Pseudomonadati</taxon>
        <taxon>Pseudomonadota</taxon>
        <taxon>Alphaproteobacteria</taxon>
        <taxon>Hyphomicrobiales</taxon>
        <taxon>Methylobacteriaceae</taxon>
        <taxon>Methylobacterium</taxon>
    </lineage>
</organism>
<gene>
    <name evidence="2" type="ORF">SAMN05192565_11176</name>
</gene>
<dbReference type="InterPro" id="IPR012930">
    <property type="entry name" value="TraC"/>
</dbReference>
<accession>A0A1I2UPG3</accession>
<dbReference type="Proteomes" id="UP000199229">
    <property type="component" value="Unassembled WGS sequence"/>
</dbReference>
<dbReference type="AlphaFoldDB" id="A0A1I2UPG3"/>
<reference evidence="3" key="1">
    <citation type="submission" date="2016-10" db="EMBL/GenBank/DDBJ databases">
        <authorList>
            <person name="Varghese N."/>
            <person name="Submissions S."/>
        </authorList>
    </citation>
    <scope>NUCLEOTIDE SEQUENCE [LARGE SCALE GENOMIC DNA]</scope>
    <source>
        <strain evidence="3">Gh-105</strain>
    </source>
</reference>
<dbReference type="OrthoDB" id="7998321at2"/>